<dbReference type="GeneID" id="9825469"/>
<keyword evidence="5 8" id="KW-0378">Hydrolase</keyword>
<evidence type="ECO:0000259" key="9">
    <source>
        <dbReference type="Pfam" id="PF00135"/>
    </source>
</evidence>
<protein>
    <recommendedName>
        <fullName evidence="8">Carboxylic ester hydrolase</fullName>
        <ecNumber evidence="8">3.1.1.-</ecNumber>
    </recommendedName>
</protein>
<comment type="subcellular location">
    <subcellularLocation>
        <location evidence="1">Endoplasmic reticulum lumen</location>
    </subcellularLocation>
</comment>
<dbReference type="InterPro" id="IPR019826">
    <property type="entry name" value="Carboxylesterase_B_AS"/>
</dbReference>
<keyword evidence="7" id="KW-1015">Disulfide bond</keyword>
<dbReference type="EC" id="3.1.1.-" evidence="8"/>
<sequence>MNEHTSMYTVSDEEKMRVLLVSFLVLGICWAGPIVDTNYGKVEGFDYEDAEVFLAIPFAKPPVDDLRFEKPVSPEPWEDVYQATQFRNDCTPHYRLVAQFSSHSGEDCLTLNVIKPKKAEKKLPVLFWVHGGGYEIGSGSQHGYEFFAKRYATQGVIVVTIQYRLGFMGFFSEGTQDVQGNWGLFDQAAALKFVNENIEHFGGDPDQVTIWGYSAGAASVSQLTMSPYTRDLYSKAIIMSASSFVGWATGPNVVETSKQLAEILECPWPGARECMKKKTLHEIFDAVEKQGFTTGTIDILRWSPVIDGDYLPKNPEDLIKDAPVKPTLIGMSNKEGSYFAAMNMGRVIADFGLSPEELPKVDEEFISEIIGRKLLYNNRYGENREKVWEEILDYYVREGKPENEKDLNGFYVDRYSEILSDITFNVPILREITARVERKAPVWTYRFDHYNENIWPKYVPQQARGSPHANEYHYLFDMPIMAKMDFTKEPDSWIRDDLIDMIVSFAKSGAPRVEGVEWRPVSDPDDVNFLNFESTGVSMKHGLFQEPLEFWNNLRKREGFDLVDPTNSANHQSTHEKNEL</sequence>
<dbReference type="AlphaFoldDB" id="A0A6A5GCS5"/>
<comment type="caution">
    <text evidence="10">The sequence shown here is derived from an EMBL/GenBank/DDBJ whole genome shotgun (WGS) entry which is preliminary data.</text>
</comment>
<proteinExistence type="inferred from homology"/>
<dbReference type="KEGG" id="crq:GCK72_018990"/>
<evidence type="ECO:0000256" key="6">
    <source>
        <dbReference type="ARBA" id="ARBA00022824"/>
    </source>
</evidence>
<dbReference type="FunFam" id="3.40.50.1820:FF:000317">
    <property type="entry name" value="Carboxylic ester hydrolase"/>
    <property type="match status" value="1"/>
</dbReference>
<dbReference type="InterPro" id="IPR050309">
    <property type="entry name" value="Type-B_Carboxylest/Lipase"/>
</dbReference>
<accession>A0A6A5GCS5</accession>
<dbReference type="GO" id="GO:0106435">
    <property type="term" value="F:carboxylesterase activity"/>
    <property type="evidence" value="ECO:0007669"/>
    <property type="project" value="EnsemblMetazoa"/>
</dbReference>
<evidence type="ECO:0000256" key="4">
    <source>
        <dbReference type="ARBA" id="ARBA00022729"/>
    </source>
</evidence>
<dbReference type="PROSITE" id="PS00941">
    <property type="entry name" value="CARBOXYLESTERASE_B_2"/>
    <property type="match status" value="1"/>
</dbReference>
<evidence type="ECO:0000256" key="1">
    <source>
        <dbReference type="ARBA" id="ARBA00004319"/>
    </source>
</evidence>
<dbReference type="PROSITE" id="PS00122">
    <property type="entry name" value="CARBOXYLESTERASE_B_1"/>
    <property type="match status" value="1"/>
</dbReference>
<evidence type="ECO:0000256" key="2">
    <source>
        <dbReference type="ARBA" id="ARBA00005964"/>
    </source>
</evidence>
<evidence type="ECO:0000256" key="5">
    <source>
        <dbReference type="ARBA" id="ARBA00022801"/>
    </source>
</evidence>
<dbReference type="Proteomes" id="UP000483820">
    <property type="component" value="Chromosome V"/>
</dbReference>
<dbReference type="EMBL" id="WUAV01000005">
    <property type="protein sequence ID" value="KAF1752435.1"/>
    <property type="molecule type" value="Genomic_DNA"/>
</dbReference>
<reference evidence="10 11" key="1">
    <citation type="submission" date="2019-12" db="EMBL/GenBank/DDBJ databases">
        <title>Chromosome-level assembly of the Caenorhabditis remanei genome.</title>
        <authorList>
            <person name="Teterina A.A."/>
            <person name="Willis J.H."/>
            <person name="Phillips P.C."/>
        </authorList>
    </citation>
    <scope>NUCLEOTIDE SEQUENCE [LARGE SCALE GENOMIC DNA]</scope>
    <source>
        <strain evidence="10 11">PX506</strain>
        <tissue evidence="10">Whole organism</tissue>
    </source>
</reference>
<dbReference type="SUPFAM" id="SSF53474">
    <property type="entry name" value="alpha/beta-Hydrolases"/>
    <property type="match status" value="1"/>
</dbReference>
<keyword evidence="6" id="KW-0256">Endoplasmic reticulum</keyword>
<feature type="domain" description="Carboxylesterase type B" evidence="9">
    <location>
        <begin position="33"/>
        <end position="551"/>
    </location>
</feature>
<dbReference type="GO" id="GO:0005788">
    <property type="term" value="C:endoplasmic reticulum lumen"/>
    <property type="evidence" value="ECO:0007669"/>
    <property type="project" value="UniProtKB-SubCell"/>
</dbReference>
<dbReference type="InterPro" id="IPR019819">
    <property type="entry name" value="Carboxylesterase_B_CS"/>
</dbReference>
<dbReference type="RefSeq" id="XP_003110383.2">
    <property type="nucleotide sequence ID" value="XM_003110335.2"/>
</dbReference>
<dbReference type="CTD" id="9825469"/>
<dbReference type="Gene3D" id="3.40.50.1820">
    <property type="entry name" value="alpha/beta hydrolase"/>
    <property type="match status" value="1"/>
</dbReference>
<comment type="similarity">
    <text evidence="2 8">Belongs to the type-B carboxylesterase/lipase family.</text>
</comment>
<dbReference type="Pfam" id="PF00135">
    <property type="entry name" value="COesterase"/>
    <property type="match status" value="1"/>
</dbReference>
<organism evidence="10 11">
    <name type="scientific">Caenorhabditis remanei</name>
    <name type="common">Caenorhabditis vulgaris</name>
    <dbReference type="NCBI Taxonomy" id="31234"/>
    <lineage>
        <taxon>Eukaryota</taxon>
        <taxon>Metazoa</taxon>
        <taxon>Ecdysozoa</taxon>
        <taxon>Nematoda</taxon>
        <taxon>Chromadorea</taxon>
        <taxon>Rhabditida</taxon>
        <taxon>Rhabditina</taxon>
        <taxon>Rhabditomorpha</taxon>
        <taxon>Rhabditoidea</taxon>
        <taxon>Rhabditidae</taxon>
        <taxon>Peloderinae</taxon>
        <taxon>Caenorhabditis</taxon>
    </lineage>
</organism>
<keyword evidence="4" id="KW-0732">Signal</keyword>
<evidence type="ECO:0000256" key="8">
    <source>
        <dbReference type="RuleBase" id="RU361235"/>
    </source>
</evidence>
<evidence type="ECO:0000256" key="3">
    <source>
        <dbReference type="ARBA" id="ARBA00022487"/>
    </source>
</evidence>
<keyword evidence="3" id="KW-0719">Serine esterase</keyword>
<dbReference type="InterPro" id="IPR029058">
    <property type="entry name" value="AB_hydrolase_fold"/>
</dbReference>
<gene>
    <name evidence="10" type="ORF">GCK72_018990</name>
</gene>
<dbReference type="GO" id="GO:0005777">
    <property type="term" value="C:peroxisome"/>
    <property type="evidence" value="ECO:0007669"/>
    <property type="project" value="EnsemblMetazoa"/>
</dbReference>
<name>A0A6A5GCS5_CAERE</name>
<dbReference type="PANTHER" id="PTHR11559">
    <property type="entry name" value="CARBOXYLESTERASE"/>
    <property type="match status" value="1"/>
</dbReference>
<evidence type="ECO:0000313" key="11">
    <source>
        <dbReference type="Proteomes" id="UP000483820"/>
    </source>
</evidence>
<evidence type="ECO:0000256" key="7">
    <source>
        <dbReference type="ARBA" id="ARBA00023157"/>
    </source>
</evidence>
<evidence type="ECO:0000313" key="10">
    <source>
        <dbReference type="EMBL" id="KAF1752435.1"/>
    </source>
</evidence>
<dbReference type="InterPro" id="IPR002018">
    <property type="entry name" value="CarbesteraseB"/>
</dbReference>